<dbReference type="Gene3D" id="2.120.10.30">
    <property type="entry name" value="TolB, C-terminal domain"/>
    <property type="match status" value="2"/>
</dbReference>
<accession>A0A483CSK2</accession>
<evidence type="ECO:0000256" key="1">
    <source>
        <dbReference type="SAM" id="MobiDB-lite"/>
    </source>
</evidence>
<protein>
    <recommendedName>
        <fullName evidence="3">PKD domain-containing protein</fullName>
    </recommendedName>
</protein>
<dbReference type="Proteomes" id="UP000292580">
    <property type="component" value="Unassembled WGS sequence"/>
</dbReference>
<dbReference type="InterPro" id="IPR000601">
    <property type="entry name" value="PKD_dom"/>
</dbReference>
<dbReference type="AlphaFoldDB" id="A0A483CSK2"/>
<dbReference type="NCBIfam" id="TIGR04275">
    <property type="entry name" value="beta_prop_Msarc"/>
    <property type="match status" value="6"/>
</dbReference>
<dbReference type="InterPro" id="IPR035986">
    <property type="entry name" value="PKD_dom_sf"/>
</dbReference>
<dbReference type="CDD" id="cd00146">
    <property type="entry name" value="PKD"/>
    <property type="match status" value="1"/>
</dbReference>
<keyword evidence="2" id="KW-0472">Membrane</keyword>
<keyword evidence="2" id="KW-1133">Transmembrane helix</keyword>
<dbReference type="InterPro" id="IPR011042">
    <property type="entry name" value="6-blade_b-propeller_TolB-like"/>
</dbReference>
<evidence type="ECO:0000313" key="4">
    <source>
        <dbReference type="EMBL" id="TAJ44170.1"/>
    </source>
</evidence>
<keyword evidence="5" id="KW-1185">Reference proteome</keyword>
<dbReference type="SUPFAM" id="SSF82171">
    <property type="entry name" value="DPP6 N-terminal domain-like"/>
    <property type="match status" value="1"/>
</dbReference>
<dbReference type="EMBL" id="PGCL01000003">
    <property type="protein sequence ID" value="TAJ44170.1"/>
    <property type="molecule type" value="Genomic_DNA"/>
</dbReference>
<proteinExistence type="predicted"/>
<organism evidence="4 5">
    <name type="scientific">Methanofollis fontis</name>
    <dbReference type="NCBI Taxonomy" id="2052832"/>
    <lineage>
        <taxon>Archaea</taxon>
        <taxon>Methanobacteriati</taxon>
        <taxon>Methanobacteriota</taxon>
        <taxon>Stenosarchaea group</taxon>
        <taxon>Methanomicrobia</taxon>
        <taxon>Methanomicrobiales</taxon>
        <taxon>Methanomicrobiaceae</taxon>
        <taxon>Methanofollis</taxon>
    </lineage>
</organism>
<dbReference type="Pfam" id="PF18911">
    <property type="entry name" value="PKD_4"/>
    <property type="match status" value="1"/>
</dbReference>
<dbReference type="InterPro" id="IPR013783">
    <property type="entry name" value="Ig-like_fold"/>
</dbReference>
<dbReference type="PANTHER" id="PTHR36842:SF1">
    <property type="entry name" value="PROTEIN TOLB"/>
    <property type="match status" value="1"/>
</dbReference>
<feature type="region of interest" description="Disordered" evidence="1">
    <location>
        <begin position="1"/>
        <end position="31"/>
    </location>
</feature>
<gene>
    <name evidence="4" type="ORF">CUJ86_09080</name>
</gene>
<name>A0A483CSK2_9EURY</name>
<dbReference type="SUPFAM" id="SSF49299">
    <property type="entry name" value="PKD domain"/>
    <property type="match status" value="1"/>
</dbReference>
<dbReference type="InterPro" id="IPR022409">
    <property type="entry name" value="PKD/Chitinase_dom"/>
</dbReference>
<dbReference type="Gene3D" id="2.60.40.10">
    <property type="entry name" value="Immunoglobulins"/>
    <property type="match status" value="1"/>
</dbReference>
<feature type="domain" description="PKD" evidence="3">
    <location>
        <begin position="353"/>
        <end position="431"/>
    </location>
</feature>
<keyword evidence="2" id="KW-0812">Transmembrane</keyword>
<dbReference type="SMART" id="SM00089">
    <property type="entry name" value="PKD"/>
    <property type="match status" value="1"/>
</dbReference>
<dbReference type="FunFam" id="2.60.40.10:FF:000270">
    <property type="entry name" value="Cell surface protein"/>
    <property type="match status" value="1"/>
</dbReference>
<evidence type="ECO:0000313" key="5">
    <source>
        <dbReference type="Proteomes" id="UP000292580"/>
    </source>
</evidence>
<evidence type="ECO:0000259" key="3">
    <source>
        <dbReference type="PROSITE" id="PS50093"/>
    </source>
</evidence>
<evidence type="ECO:0000256" key="2">
    <source>
        <dbReference type="SAM" id="Phobius"/>
    </source>
</evidence>
<sequence length="637" mass="71187">MHVQKQASTVSHNRSDPLPGRNKRGESSMEKRNRMIPIRSMVVILAMVIAACGMVPAAAREIPICTNNSSQVLPDIDGELIVWMDYRNGNYDIYLYNLTSGEERPICTDPADQWDPVISENWIVWDDERNGNHDIYLYDLSTGQEMEICTERHAQRHPAVNEGQIVWQDLRHGSYTIYTYDFTLKEDVKVSDHYGTVHPDINDEWLVYESGGDIYAWYIPTGRYVRLSIPDEQNHPKIWGDRVVWTDYREVTQSDIYMYDLTTENETPICTNNSSQAMPAIDGDLITWEDRRNGDKEIYLFNISSGAETRITDDPAWQSDPSISGGRIVWEDHRNGNPDIYLYTPEDGPGFIPVADFRANRTVGTAPLTVEFNDTSSGMPESWAWEFGDGATSEEQNPVHTYGLPGTYTVSLTVSTATGSDTMTKPDYIRVAEPVGALHLYEGWNFISVPQRLAPGSSTVTEVFTDVDMAGNEILLYEPGEGFIPMAADNELRPLDGIWIYANASSVVDLIYDDDPVSPPPEKHLLSGWNAIGFTGSSDRTAGTALISVRDAWRYLIGYDAAGQFYELTIVNNESDPAEVSDPVHPMKGYWIFMERDGVLGSPVPGTLTSRIMSIAPGIIWNRNTTTPSPPHPPGGG</sequence>
<comment type="caution">
    <text evidence="4">The sequence shown here is derived from an EMBL/GenBank/DDBJ whole genome shotgun (WGS) entry which is preliminary data.</text>
</comment>
<dbReference type="PANTHER" id="PTHR36842">
    <property type="entry name" value="PROTEIN TOLB HOMOLOG"/>
    <property type="match status" value="1"/>
</dbReference>
<reference evidence="4 5" key="1">
    <citation type="submission" date="2017-11" db="EMBL/GenBank/DDBJ databases">
        <title>Isolation and Characterization of Methanofollis Species from Methane Seep Offshore SW Taiwan.</title>
        <authorList>
            <person name="Teng N.-H."/>
            <person name="Lai M.-C."/>
            <person name="Chen S.-C."/>
        </authorList>
    </citation>
    <scope>NUCLEOTIDE SEQUENCE [LARGE SCALE GENOMIC DNA]</scope>
    <source>
        <strain evidence="4 5">FWC-SCC2</strain>
    </source>
</reference>
<feature type="compositionally biased region" description="Polar residues" evidence="1">
    <location>
        <begin position="1"/>
        <end position="12"/>
    </location>
</feature>
<dbReference type="PROSITE" id="PS50093">
    <property type="entry name" value="PKD"/>
    <property type="match status" value="1"/>
</dbReference>
<feature type="transmembrane region" description="Helical" evidence="2">
    <location>
        <begin position="38"/>
        <end position="59"/>
    </location>
</feature>
<dbReference type="InterPro" id="IPR027618">
    <property type="entry name" value="Beta_prop_Msarc"/>
</dbReference>